<dbReference type="EMBL" id="JARQTX010000014">
    <property type="protein sequence ID" value="MDG2946847.1"/>
    <property type="molecule type" value="Genomic_DNA"/>
</dbReference>
<dbReference type="PANTHER" id="PTHR35564">
    <property type="match status" value="1"/>
</dbReference>
<dbReference type="Proteomes" id="UP001216057">
    <property type="component" value="Unassembled WGS sequence"/>
</dbReference>
<evidence type="ECO:0000313" key="1">
    <source>
        <dbReference type="EMBL" id="MDG2946847.1"/>
    </source>
</evidence>
<accession>A0ABT6EWJ5</accession>
<name>A0ABT6EWJ5_9PAST</name>
<dbReference type="InterPro" id="IPR010732">
    <property type="entry name" value="T6SS_TssG-like"/>
</dbReference>
<protein>
    <submittedName>
        <fullName evidence="1">Type VI secretion system baseplate subunit TssG</fullName>
    </submittedName>
</protein>
<dbReference type="NCBIfam" id="TIGR03347">
    <property type="entry name" value="VI_chp_1"/>
    <property type="match status" value="1"/>
</dbReference>
<dbReference type="RefSeq" id="WP_317486275.1">
    <property type="nucleotide sequence ID" value="NZ_JARQTX010000014.1"/>
</dbReference>
<reference evidence="1 2" key="1">
    <citation type="submission" date="2023-03" db="EMBL/GenBank/DDBJ databases">
        <title>Classification of Bisgaard taxon 6 and taxon 10 as Exercitatus varius gen. nov., spec. nov.</title>
        <authorList>
            <person name="Christensen H."/>
        </authorList>
    </citation>
    <scope>NUCLEOTIDE SEQUENCE [LARGE SCALE GENOMIC DNA]</scope>
    <source>
        <strain evidence="1 2">23350_01</strain>
    </source>
</reference>
<evidence type="ECO:0000313" key="2">
    <source>
        <dbReference type="Proteomes" id="UP001216057"/>
    </source>
</evidence>
<dbReference type="Pfam" id="PF06996">
    <property type="entry name" value="T6SS_TssG"/>
    <property type="match status" value="1"/>
</dbReference>
<proteinExistence type="predicted"/>
<comment type="caution">
    <text evidence="1">The sequence shown here is derived from an EMBL/GenBank/DDBJ whole genome shotgun (WGS) entry which is preliminary data.</text>
</comment>
<keyword evidence="2" id="KW-1185">Reference proteome</keyword>
<organism evidence="1 2">
    <name type="scientific">Exercitatus varius</name>
    <dbReference type="NCBI Taxonomy" id="67857"/>
    <lineage>
        <taxon>Bacteria</taxon>
        <taxon>Pseudomonadati</taxon>
        <taxon>Pseudomonadota</taxon>
        <taxon>Gammaproteobacteria</taxon>
        <taxon>Pasteurellales</taxon>
        <taxon>Pasteurellaceae</taxon>
        <taxon>Exercitatus</taxon>
    </lineage>
</organism>
<gene>
    <name evidence="1" type="primary">tssG</name>
    <name evidence="1" type="ORF">P7M32_10495</name>
</gene>
<sequence length="332" mass="38181">MGSQSSATADRLIDFSFYQLIEILAKKYGVDIGDLESQLMEESLFQFSSNPQINFPTSDIEKIRIIEKDMQTQIDIVVNFLGLQGANGPLPGSVLNEIAYESHNQETIKATYLDFFNHHLIALLHSIWRKYKYYIQFKKNVSDEFSQKILGLIGVNRKHITAIDINWSKLLFYIGIIQSNVRTAKVIAEIIQHYFDLESVTIDEHERQLITIDQEQRNQLGSKNMQLGDNFVIGSVITSFTNKFKINFHNLDTEQFQQFLPTGKKYKELKEIIRFLLKDQLPYDLCLGLHPKTQSNFVLGNEQSSFLGWSTLLNSDPTKLIQMEKVTITGQA</sequence>
<dbReference type="PANTHER" id="PTHR35564:SF3">
    <property type="entry name" value="TYPE VI SECRETION SYSTEM BASEPLATE SUBUNIT TSSG"/>
    <property type="match status" value="1"/>
</dbReference>